<dbReference type="WBParaSite" id="ECPE_0001217501-mRNA-1">
    <property type="protein sequence ID" value="ECPE_0001217501-mRNA-1"/>
    <property type="gene ID" value="ECPE_0001217501"/>
</dbReference>
<evidence type="ECO:0000313" key="1">
    <source>
        <dbReference type="WBParaSite" id="ECPE_0001217501-mRNA-1"/>
    </source>
</evidence>
<reference evidence="1" key="1">
    <citation type="submission" date="2016-06" db="UniProtKB">
        <authorList>
            <consortium name="WormBaseParasite"/>
        </authorList>
    </citation>
    <scope>IDENTIFICATION</scope>
</reference>
<proteinExistence type="predicted"/>
<sequence length="109" mass="12516">LFALIELHLTQDPEPCVRQAAANLARALLRPPEDTEQSNLSPWLAPDLLRDLNRLLSSRVRIERDLHVREQIEAALGQLDQCVRSSLFRPMDTPQSLVKEIRVIRPFLD</sequence>
<protein>
    <submittedName>
        <fullName evidence="1">HEAT repeat domain-containing protein</fullName>
    </submittedName>
</protein>
<accession>A0A183AYV4</accession>
<organism evidence="1">
    <name type="scientific">Echinostoma caproni</name>
    <dbReference type="NCBI Taxonomy" id="27848"/>
    <lineage>
        <taxon>Eukaryota</taxon>
        <taxon>Metazoa</taxon>
        <taxon>Spiralia</taxon>
        <taxon>Lophotrochozoa</taxon>
        <taxon>Platyhelminthes</taxon>
        <taxon>Trematoda</taxon>
        <taxon>Digenea</taxon>
        <taxon>Plagiorchiida</taxon>
        <taxon>Echinostomata</taxon>
        <taxon>Echinostomatoidea</taxon>
        <taxon>Echinostomatidae</taxon>
        <taxon>Echinostoma</taxon>
    </lineage>
</organism>
<dbReference type="AlphaFoldDB" id="A0A183AYV4"/>
<name>A0A183AYV4_9TREM</name>